<dbReference type="Pfam" id="PF16316">
    <property type="entry name" value="DUF4956"/>
    <property type="match status" value="1"/>
</dbReference>
<protein>
    <submittedName>
        <fullName evidence="2">DUF4956 domain-containing protein</fullName>
    </submittedName>
</protein>
<feature type="transmembrane region" description="Helical" evidence="1">
    <location>
        <begin position="51"/>
        <end position="69"/>
    </location>
</feature>
<feature type="transmembrane region" description="Helical" evidence="1">
    <location>
        <begin position="98"/>
        <end position="116"/>
    </location>
</feature>
<sequence length="235" mass="25586">MLSFIDSLFTSTANSPSAVEIIVAVAVSLILNLLVAALYKNTYRGKNYSQDYVHTLVIIGTVVTIIILIVRGEGGGQIAFGMFAAFSIIRFRRNLTQARDLAFIFVSMATGLSVGALPLGRLWLAVVALCIVGIAIYAMAKGDFFAPRRVSHSLRVRVTNDINYDEVFAPIFAVFAEDAELRSVESAQAGMMTELRYDVTLKESGNVADFMEKMQVGSGNNRVLLTTMRGNELGV</sequence>
<keyword evidence="1" id="KW-0812">Transmembrane</keyword>
<feature type="transmembrane region" description="Helical" evidence="1">
    <location>
        <begin position="20"/>
        <end position="39"/>
    </location>
</feature>
<evidence type="ECO:0000256" key="1">
    <source>
        <dbReference type="SAM" id="Phobius"/>
    </source>
</evidence>
<keyword evidence="1" id="KW-0472">Membrane</keyword>
<name>A0AAT9FS08_9BACT</name>
<reference evidence="2" key="1">
    <citation type="submission" date="2024-07" db="EMBL/GenBank/DDBJ databases">
        <title>Complete genome sequence of Verrucomicrobiaceae bacterium NT6N.</title>
        <authorList>
            <person name="Huang C."/>
            <person name="Takami H."/>
            <person name="Hamasaki K."/>
        </authorList>
    </citation>
    <scope>NUCLEOTIDE SEQUENCE</scope>
    <source>
        <strain evidence="2">NT6N</strain>
    </source>
</reference>
<dbReference type="InterPro" id="IPR032531">
    <property type="entry name" value="DUF4956"/>
</dbReference>
<dbReference type="AlphaFoldDB" id="A0AAT9FS08"/>
<feature type="transmembrane region" description="Helical" evidence="1">
    <location>
        <begin position="75"/>
        <end position="91"/>
    </location>
</feature>
<feature type="transmembrane region" description="Helical" evidence="1">
    <location>
        <begin position="122"/>
        <end position="140"/>
    </location>
</feature>
<proteinExistence type="predicted"/>
<evidence type="ECO:0000313" key="2">
    <source>
        <dbReference type="EMBL" id="BDS08784.1"/>
    </source>
</evidence>
<accession>A0AAT9FS08</accession>
<organism evidence="2">
    <name type="scientific">Oceaniferula spumae</name>
    <dbReference type="NCBI Taxonomy" id="2979115"/>
    <lineage>
        <taxon>Bacteria</taxon>
        <taxon>Pseudomonadati</taxon>
        <taxon>Verrucomicrobiota</taxon>
        <taxon>Verrucomicrobiia</taxon>
        <taxon>Verrucomicrobiales</taxon>
        <taxon>Verrucomicrobiaceae</taxon>
        <taxon>Oceaniferula</taxon>
    </lineage>
</organism>
<gene>
    <name evidence="2" type="ORF">NT6N_38240</name>
</gene>
<keyword evidence="1" id="KW-1133">Transmembrane helix</keyword>
<dbReference type="EMBL" id="AP026866">
    <property type="protein sequence ID" value="BDS08784.1"/>
    <property type="molecule type" value="Genomic_DNA"/>
</dbReference>
<dbReference type="KEGG" id="osu:NT6N_38240"/>